<dbReference type="STRING" id="1229726.GRFL_3267"/>
<dbReference type="GO" id="GO:0050661">
    <property type="term" value="F:NADP binding"/>
    <property type="evidence" value="ECO:0007669"/>
    <property type="project" value="InterPro"/>
</dbReference>
<dbReference type="GO" id="GO:0016054">
    <property type="term" value="P:organic acid catabolic process"/>
    <property type="evidence" value="ECO:0007669"/>
    <property type="project" value="UniProtKB-ARBA"/>
</dbReference>
<dbReference type="GO" id="GO:0008679">
    <property type="term" value="F:2-hydroxy-3-oxopropionate reductase activity"/>
    <property type="evidence" value="ECO:0007669"/>
    <property type="project" value="UniProtKB-EC"/>
</dbReference>
<dbReference type="InterPro" id="IPR006115">
    <property type="entry name" value="6PGDH_NADP-bd"/>
</dbReference>
<evidence type="ECO:0000256" key="2">
    <source>
        <dbReference type="ARBA" id="ARBA00023027"/>
    </source>
</evidence>
<dbReference type="Pfam" id="PF14833">
    <property type="entry name" value="NAD_binding_11"/>
    <property type="match status" value="1"/>
</dbReference>
<dbReference type="InterPro" id="IPR051265">
    <property type="entry name" value="HIBADH-related_NP60_sf"/>
</dbReference>
<dbReference type="Pfam" id="PF03446">
    <property type="entry name" value="NAD_binding_2"/>
    <property type="match status" value="1"/>
</dbReference>
<dbReference type="GO" id="GO:0051287">
    <property type="term" value="F:NAD binding"/>
    <property type="evidence" value="ECO:0007669"/>
    <property type="project" value="InterPro"/>
</dbReference>
<organism evidence="3 4">
    <name type="scientific">Christiangramia flava JLT2011</name>
    <dbReference type="NCBI Taxonomy" id="1229726"/>
    <lineage>
        <taxon>Bacteria</taxon>
        <taxon>Pseudomonadati</taxon>
        <taxon>Bacteroidota</taxon>
        <taxon>Flavobacteriia</taxon>
        <taxon>Flavobacteriales</taxon>
        <taxon>Flavobacteriaceae</taxon>
        <taxon>Christiangramia</taxon>
    </lineage>
</organism>
<dbReference type="InterPro" id="IPR013328">
    <property type="entry name" value="6PGD_dom2"/>
</dbReference>
<protein>
    <submittedName>
        <fullName evidence="3">2-hydroxy-3-oxopropionate reductase</fullName>
        <ecNumber evidence="3">1.1.1.60</ecNumber>
    </submittedName>
</protein>
<proteinExistence type="predicted"/>
<dbReference type="PANTHER" id="PTHR43580:SF2">
    <property type="entry name" value="CYTOKINE-LIKE NUCLEAR FACTOR N-PAC"/>
    <property type="match status" value="1"/>
</dbReference>
<dbReference type="InterPro" id="IPR036291">
    <property type="entry name" value="NAD(P)-bd_dom_sf"/>
</dbReference>
<dbReference type="AlphaFoldDB" id="A0A1L7I8Q7"/>
<dbReference type="RefSeq" id="WP_083645570.1">
    <property type="nucleotide sequence ID" value="NZ_AMRU01000004.1"/>
</dbReference>
<evidence type="ECO:0000256" key="1">
    <source>
        <dbReference type="ARBA" id="ARBA00023002"/>
    </source>
</evidence>
<dbReference type="OrthoDB" id="9786703at2"/>
<keyword evidence="2" id="KW-0520">NAD</keyword>
<dbReference type="SUPFAM" id="SSF48179">
    <property type="entry name" value="6-phosphogluconate dehydrogenase C-terminal domain-like"/>
    <property type="match status" value="1"/>
</dbReference>
<evidence type="ECO:0000313" key="4">
    <source>
        <dbReference type="Proteomes" id="UP000186230"/>
    </source>
</evidence>
<gene>
    <name evidence="3" type="ORF">GRFL_3267</name>
</gene>
<keyword evidence="1 3" id="KW-0560">Oxidoreductase</keyword>
<dbReference type="EC" id="1.1.1.60" evidence="3"/>
<dbReference type="Gene3D" id="1.10.1040.10">
    <property type="entry name" value="N-(1-d-carboxylethyl)-l-norvaline Dehydrogenase, domain 2"/>
    <property type="match status" value="1"/>
</dbReference>
<dbReference type="InterPro" id="IPR008927">
    <property type="entry name" value="6-PGluconate_DH-like_C_sf"/>
</dbReference>
<dbReference type="PIRSF" id="PIRSF000103">
    <property type="entry name" value="HIBADH"/>
    <property type="match status" value="1"/>
</dbReference>
<dbReference type="EMBL" id="CP016359">
    <property type="protein sequence ID" value="APU69991.1"/>
    <property type="molecule type" value="Genomic_DNA"/>
</dbReference>
<evidence type="ECO:0000313" key="3">
    <source>
        <dbReference type="EMBL" id="APU69991.1"/>
    </source>
</evidence>
<dbReference type="InterPro" id="IPR002204">
    <property type="entry name" value="3-OH-isobutyrate_DH-rel_CS"/>
</dbReference>
<dbReference type="InterPro" id="IPR015815">
    <property type="entry name" value="HIBADH-related"/>
</dbReference>
<dbReference type="PROSITE" id="PS00895">
    <property type="entry name" value="3_HYDROXYISOBUT_DH"/>
    <property type="match status" value="1"/>
</dbReference>
<dbReference type="KEGG" id="gfl:GRFL_3267"/>
<dbReference type="SUPFAM" id="SSF51735">
    <property type="entry name" value="NAD(P)-binding Rossmann-fold domains"/>
    <property type="match status" value="1"/>
</dbReference>
<dbReference type="PANTHER" id="PTHR43580">
    <property type="entry name" value="OXIDOREDUCTASE GLYR1-RELATED"/>
    <property type="match status" value="1"/>
</dbReference>
<keyword evidence="4" id="KW-1185">Reference proteome</keyword>
<sequence length="289" mass="31668">MKIGFIGLGIMGSRMAANLQNAGYDLKVYNRTKSKAQHLLKQGAEWANTPSEAAEDVQVLFTMLENPQVVEELATGDNGFLEGLPENAIWVDSSTVNPSFSEKMAKLATQKNIRFLDAPVSGSKAAAADAQLLFLVGGEQQDLEEVKSLLDKMGKDAIHVGPHGKGSAMKIMINQLLGQSMLAFSESLNLGMAMGIDKKTGMDILLKTPVTAPILDVFRSRIEENNYEPNFPLKHLQKDLHLFTETAYEYGQPSPLTNAAKEVYGLAKHKNMADLDFSAVFKYLNEKDS</sequence>
<reference evidence="3 4" key="1">
    <citation type="submission" date="2016-07" db="EMBL/GenBank/DDBJ databases">
        <title>Multi-omics approach to identify versatile polysaccharide utilization systems of a marine flavobacterium Gramella flava.</title>
        <authorList>
            <person name="Tang K."/>
        </authorList>
    </citation>
    <scope>NUCLEOTIDE SEQUENCE [LARGE SCALE GENOMIC DNA]</scope>
    <source>
        <strain evidence="3 4">JLT2011</strain>
    </source>
</reference>
<accession>A0A1L7I8Q7</accession>
<dbReference type="InterPro" id="IPR029154">
    <property type="entry name" value="HIBADH-like_NADP-bd"/>
</dbReference>
<name>A0A1L7I8Q7_9FLAO</name>
<dbReference type="Gene3D" id="3.40.50.720">
    <property type="entry name" value="NAD(P)-binding Rossmann-like Domain"/>
    <property type="match status" value="1"/>
</dbReference>
<dbReference type="Proteomes" id="UP000186230">
    <property type="component" value="Chromosome"/>
</dbReference>